<reference evidence="12 13" key="1">
    <citation type="journal article" date="2024" name="Nat. Commun.">
        <title>Phylogenomics reveals the evolutionary origins of lichenization in chlorophyte algae.</title>
        <authorList>
            <person name="Puginier C."/>
            <person name="Libourel C."/>
            <person name="Otte J."/>
            <person name="Skaloud P."/>
            <person name="Haon M."/>
            <person name="Grisel S."/>
            <person name="Petersen M."/>
            <person name="Berrin J.G."/>
            <person name="Delaux P.M."/>
            <person name="Dal Grande F."/>
            <person name="Keller J."/>
        </authorList>
    </citation>
    <scope>NUCLEOTIDE SEQUENCE [LARGE SCALE GENOMIC DNA]</scope>
    <source>
        <strain evidence="12 13">SAG 245.80</strain>
    </source>
</reference>
<dbReference type="GO" id="GO:0016887">
    <property type="term" value="F:ATP hydrolysis activity"/>
    <property type="evidence" value="ECO:0007669"/>
    <property type="project" value="InterPro"/>
</dbReference>
<dbReference type="PANTHER" id="PTHR23389">
    <property type="entry name" value="CHROMOSOME TRANSMISSION FIDELITY FACTOR 18"/>
    <property type="match status" value="1"/>
</dbReference>
<dbReference type="InterPro" id="IPR047854">
    <property type="entry name" value="RFC_lid"/>
</dbReference>
<dbReference type="GO" id="GO:0005524">
    <property type="term" value="F:ATP binding"/>
    <property type="evidence" value="ECO:0007669"/>
    <property type="project" value="UniProtKB-UniRule"/>
</dbReference>
<dbReference type="Pfam" id="PF25361">
    <property type="entry name" value="AAA_lid_RFC1"/>
    <property type="match status" value="1"/>
</dbReference>
<keyword evidence="5 9" id="KW-0235">DNA replication</keyword>
<dbReference type="FunFam" id="3.40.50.10190:FF:000001">
    <property type="entry name" value="Replication factor C subunit 1"/>
    <property type="match status" value="1"/>
</dbReference>
<gene>
    <name evidence="12" type="ORF">WJX81_004107</name>
</gene>
<dbReference type="InterPro" id="IPR027417">
    <property type="entry name" value="P-loop_NTPase"/>
</dbReference>
<evidence type="ECO:0000256" key="1">
    <source>
        <dbReference type="ARBA" id="ARBA00004123"/>
    </source>
</evidence>
<evidence type="ECO:0000256" key="7">
    <source>
        <dbReference type="ARBA" id="ARBA00022840"/>
    </source>
</evidence>
<feature type="compositionally biased region" description="Gly residues" evidence="10">
    <location>
        <begin position="942"/>
        <end position="964"/>
    </location>
</feature>
<evidence type="ECO:0000259" key="11">
    <source>
        <dbReference type="PROSITE" id="PS50172"/>
    </source>
</evidence>
<evidence type="ECO:0000256" key="9">
    <source>
        <dbReference type="PIRNR" id="PIRNR036578"/>
    </source>
</evidence>
<evidence type="ECO:0000313" key="12">
    <source>
        <dbReference type="EMBL" id="KAK9821427.1"/>
    </source>
</evidence>
<comment type="caution">
    <text evidence="12">The sequence shown here is derived from an EMBL/GenBank/DDBJ whole genome shotgun (WGS) entry which is preliminary data.</text>
</comment>
<dbReference type="InterPro" id="IPR008921">
    <property type="entry name" value="DNA_pol3_clamp-load_cplx_C"/>
</dbReference>
<evidence type="ECO:0000256" key="10">
    <source>
        <dbReference type="SAM" id="MobiDB-lite"/>
    </source>
</evidence>
<evidence type="ECO:0000256" key="2">
    <source>
        <dbReference type="ARBA" id="ARBA00006116"/>
    </source>
</evidence>
<dbReference type="Gene3D" id="1.10.8.60">
    <property type="match status" value="1"/>
</dbReference>
<dbReference type="Pfam" id="PF08519">
    <property type="entry name" value="RFC1"/>
    <property type="match status" value="1"/>
</dbReference>
<feature type="region of interest" description="Disordered" evidence="10">
    <location>
        <begin position="1"/>
        <end position="153"/>
    </location>
</feature>
<keyword evidence="13" id="KW-1185">Reference proteome</keyword>
<feature type="compositionally biased region" description="Low complexity" evidence="10">
    <location>
        <begin position="26"/>
        <end position="41"/>
    </location>
</feature>
<evidence type="ECO:0000256" key="8">
    <source>
        <dbReference type="ARBA" id="ARBA00023242"/>
    </source>
</evidence>
<comment type="subunit">
    <text evidence="3">Heterotetramer of subunits RFC2, RFC3, RFC4 and RFC5 that can form a complex with RFC1.</text>
</comment>
<dbReference type="PANTHER" id="PTHR23389:SF6">
    <property type="entry name" value="REPLICATION FACTOR C SUBUNIT 1"/>
    <property type="match status" value="1"/>
</dbReference>
<accession>A0AAW1QIX6</accession>
<dbReference type="CDD" id="cd00009">
    <property type="entry name" value="AAA"/>
    <property type="match status" value="1"/>
</dbReference>
<dbReference type="InterPro" id="IPR013725">
    <property type="entry name" value="DNA_replication_fac_RFC1_C"/>
</dbReference>
<dbReference type="Gene3D" id="1.20.272.10">
    <property type="match status" value="1"/>
</dbReference>
<dbReference type="GO" id="GO:0005663">
    <property type="term" value="C:DNA replication factor C complex"/>
    <property type="evidence" value="ECO:0007669"/>
    <property type="project" value="InterPro"/>
</dbReference>
<dbReference type="GO" id="GO:0006260">
    <property type="term" value="P:DNA replication"/>
    <property type="evidence" value="ECO:0007669"/>
    <property type="project" value="UniProtKB-KW"/>
</dbReference>
<feature type="compositionally biased region" description="Acidic residues" evidence="10">
    <location>
        <begin position="897"/>
        <end position="908"/>
    </location>
</feature>
<evidence type="ECO:0000256" key="5">
    <source>
        <dbReference type="ARBA" id="ARBA00022705"/>
    </source>
</evidence>
<dbReference type="Proteomes" id="UP001445335">
    <property type="component" value="Unassembled WGS sequence"/>
</dbReference>
<keyword evidence="6 9" id="KW-0547">Nucleotide-binding</keyword>
<dbReference type="Gene3D" id="3.40.50.10190">
    <property type="entry name" value="BRCT domain"/>
    <property type="match status" value="1"/>
</dbReference>
<protein>
    <recommendedName>
        <fullName evidence="4 9">Replication factor C subunit 1</fullName>
    </recommendedName>
</protein>
<dbReference type="SUPFAM" id="SSF48019">
    <property type="entry name" value="post-AAA+ oligomerization domain-like"/>
    <property type="match status" value="1"/>
</dbReference>
<feature type="domain" description="BRCT" evidence="11">
    <location>
        <begin position="207"/>
        <end position="284"/>
    </location>
</feature>
<dbReference type="InterPro" id="IPR012178">
    <property type="entry name" value="RFC1"/>
</dbReference>
<evidence type="ECO:0000256" key="3">
    <source>
        <dbReference type="ARBA" id="ARBA00011480"/>
    </source>
</evidence>
<dbReference type="Pfam" id="PF00004">
    <property type="entry name" value="AAA"/>
    <property type="match status" value="1"/>
</dbReference>
<dbReference type="GO" id="GO:0003677">
    <property type="term" value="F:DNA binding"/>
    <property type="evidence" value="ECO:0007669"/>
    <property type="project" value="InterPro"/>
</dbReference>
<dbReference type="FunFam" id="3.40.50.300:FF:000395">
    <property type="entry name" value="Replication factor C subunit 1"/>
    <property type="match status" value="1"/>
</dbReference>
<feature type="region of interest" description="Disordered" evidence="10">
    <location>
        <begin position="292"/>
        <end position="374"/>
    </location>
</feature>
<comment type="subcellular location">
    <subcellularLocation>
        <location evidence="1 9">Nucleus</location>
    </subcellularLocation>
</comment>
<feature type="compositionally biased region" description="Pro residues" evidence="10">
    <location>
        <begin position="298"/>
        <end position="309"/>
    </location>
</feature>
<dbReference type="CDD" id="cd18140">
    <property type="entry name" value="HLD_clamp_RFC"/>
    <property type="match status" value="1"/>
</dbReference>
<dbReference type="AlphaFoldDB" id="A0AAW1QIX6"/>
<feature type="compositionally biased region" description="Low complexity" evidence="10">
    <location>
        <begin position="310"/>
        <end position="327"/>
    </location>
</feature>
<dbReference type="GO" id="GO:0006281">
    <property type="term" value="P:DNA repair"/>
    <property type="evidence" value="ECO:0007669"/>
    <property type="project" value="InterPro"/>
</dbReference>
<evidence type="ECO:0000256" key="4">
    <source>
        <dbReference type="ARBA" id="ARBA00020401"/>
    </source>
</evidence>
<dbReference type="PIRSF" id="PIRSF036578">
    <property type="entry name" value="RFC1"/>
    <property type="match status" value="1"/>
</dbReference>
<evidence type="ECO:0000313" key="13">
    <source>
        <dbReference type="Proteomes" id="UP001445335"/>
    </source>
</evidence>
<dbReference type="InterPro" id="IPR003593">
    <property type="entry name" value="AAA+_ATPase"/>
</dbReference>
<dbReference type="SUPFAM" id="SSF52540">
    <property type="entry name" value="P-loop containing nucleoside triphosphate hydrolases"/>
    <property type="match status" value="1"/>
</dbReference>
<dbReference type="GO" id="GO:0003689">
    <property type="term" value="F:DNA clamp loader activity"/>
    <property type="evidence" value="ECO:0007669"/>
    <property type="project" value="UniProtKB-UniRule"/>
</dbReference>
<keyword evidence="7 9" id="KW-0067">ATP-binding</keyword>
<name>A0AAW1QIX6_9CHLO</name>
<sequence length="971" mass="101055">MPTDIRSFFKKLPDKAEVGSAGGGSKPASGGAAKDGPSSASKRAKGGGEANSSSRAQGAAKTEARAPPNRAVPAKRKKAHNEDGDLSGSGDDGEGEAYVELSDSGDESPPAAAKKRKVAPAAAKPPPVEKPKKSPAAAKTPTKPRAKKVKPESLAPDVAAAVAAVDGAAAALPEAVYTVNEDTGENWFQRGNDPPPTNPGAKEVPRGNPECLTGKTFVLTGALDTLARSQAAELIKRHSGRVTGSVSGKTSFLLVGEGCSKSKLATAETKGTRLIDESGLFALIAAAPDDNAAAPAPELEPPAPRPQAPAHPAAEAALGNGGAAAAAETPPRVKAEGGPSGEAARAASGGGGGFGGGPSGSRGGGPSALARPVGTSDGQLWVHKHRPTSSADLCGNPGHVNTLREWLRHWEAIHLRGQEPPAPKKSTGKPPDLKKKAVLLSGPPGIGKTSAASIVTRELGFMPVEVNASDTRNKADASALKGIAGKLSNSLRELTTNTAIGFGVDGTAKRMVLVMDEVDGMSAGDRGGVADLIKTIAKSKVPIICICNDKYNQKLKSLRNHCTELDFRSPMASQMVKRLMGICRAEGLQVNETTLIALAEGCNGDIRLILGQLQMIRLRSHALAYDDAKGKLGTAKDADMSPFEAGRKLLSMESARLSLGDRIDLVFQDADLVPLLIQENYLNHRPAIAQNEVMRLKVIAKAAEALSAGDVANRSVRQYGNWGLMPFAAAMGSVMPAAYMRGARETFGLYPTEPNFPRFSAWLGQNSSFGKQRRLLGELHTRMLSSGAVHADRGAAYCMDREDLDFVLDVTKFKTKEAWGEDPWKPVPAPVKGALTRALNAEAIRPRCNLAVEEFKKGRKGIRGAKAASPEDDDIATGGGGDPELEAMEAANAPQPAEEEEEEEDELTAGENAIQRRLENAARKGRLSFQPKVESKAKKGGRGGGARGGASGGRGRGAGSAAKGGRGRGRK</sequence>
<dbReference type="Gene3D" id="3.40.50.300">
    <property type="entry name" value="P-loop containing nucleotide triphosphate hydrolases"/>
    <property type="match status" value="1"/>
</dbReference>
<dbReference type="PROSITE" id="PS50172">
    <property type="entry name" value="BRCT"/>
    <property type="match status" value="1"/>
</dbReference>
<dbReference type="SUPFAM" id="SSF52113">
    <property type="entry name" value="BRCT domain"/>
    <property type="match status" value="1"/>
</dbReference>
<dbReference type="GO" id="GO:0005634">
    <property type="term" value="C:nucleus"/>
    <property type="evidence" value="ECO:0007669"/>
    <property type="project" value="UniProtKB-SubCell"/>
</dbReference>
<keyword evidence="8 9" id="KW-0539">Nucleus</keyword>
<evidence type="ECO:0000256" key="6">
    <source>
        <dbReference type="ARBA" id="ARBA00022741"/>
    </source>
</evidence>
<dbReference type="SMART" id="SM00382">
    <property type="entry name" value="AAA"/>
    <property type="match status" value="1"/>
</dbReference>
<dbReference type="InterPro" id="IPR001357">
    <property type="entry name" value="BRCT_dom"/>
</dbReference>
<dbReference type="SMART" id="SM00292">
    <property type="entry name" value="BRCT"/>
    <property type="match status" value="1"/>
</dbReference>
<feature type="region of interest" description="Disordered" evidence="10">
    <location>
        <begin position="186"/>
        <end position="207"/>
    </location>
</feature>
<dbReference type="Pfam" id="PF00533">
    <property type="entry name" value="BRCT"/>
    <property type="match status" value="1"/>
</dbReference>
<comment type="similarity">
    <text evidence="2 9">Belongs to the activator 1 large subunit family.</text>
</comment>
<feature type="compositionally biased region" description="Gly residues" evidence="10">
    <location>
        <begin position="348"/>
        <end position="366"/>
    </location>
</feature>
<organism evidence="12 13">
    <name type="scientific">Elliptochloris bilobata</name>
    <dbReference type="NCBI Taxonomy" id="381761"/>
    <lineage>
        <taxon>Eukaryota</taxon>
        <taxon>Viridiplantae</taxon>
        <taxon>Chlorophyta</taxon>
        <taxon>core chlorophytes</taxon>
        <taxon>Trebouxiophyceae</taxon>
        <taxon>Trebouxiophyceae incertae sedis</taxon>
        <taxon>Elliptochloris clade</taxon>
        <taxon>Elliptochloris</taxon>
    </lineage>
</organism>
<dbReference type="EMBL" id="JALJOU010000102">
    <property type="protein sequence ID" value="KAK9821427.1"/>
    <property type="molecule type" value="Genomic_DNA"/>
</dbReference>
<dbReference type="InterPro" id="IPR036420">
    <property type="entry name" value="BRCT_dom_sf"/>
</dbReference>
<proteinExistence type="inferred from homology"/>
<feature type="region of interest" description="Disordered" evidence="10">
    <location>
        <begin position="859"/>
        <end position="971"/>
    </location>
</feature>
<dbReference type="InterPro" id="IPR003959">
    <property type="entry name" value="ATPase_AAA_core"/>
</dbReference>